<dbReference type="Proteomes" id="UP001181355">
    <property type="component" value="Chromosome"/>
</dbReference>
<dbReference type="EMBL" id="CP133720">
    <property type="protein sequence ID" value="WMW80044.1"/>
    <property type="molecule type" value="Genomic_DNA"/>
</dbReference>
<protein>
    <submittedName>
        <fullName evidence="2">Head GIN domain-containing protein</fullName>
    </submittedName>
</protein>
<dbReference type="PANTHER" id="PTHR39200">
    <property type="entry name" value="HYPOTHETICAL EXPORTED PROTEIN"/>
    <property type="match status" value="1"/>
</dbReference>
<proteinExistence type="predicted"/>
<dbReference type="RefSeq" id="WP_309481537.1">
    <property type="nucleotide sequence ID" value="NZ_CP133720.1"/>
</dbReference>
<evidence type="ECO:0000313" key="3">
    <source>
        <dbReference type="Proteomes" id="UP001181355"/>
    </source>
</evidence>
<dbReference type="InterPro" id="IPR021255">
    <property type="entry name" value="DUF2807"/>
</dbReference>
<gene>
    <name evidence="2" type="ORF">RF679_15530</name>
</gene>
<name>A0ABY9RGQ7_9BURK</name>
<keyword evidence="3" id="KW-1185">Reference proteome</keyword>
<reference evidence="2" key="1">
    <citation type="submission" date="2023-09" db="EMBL/GenBank/DDBJ databases">
        <title>Undibacterium sp. 20NA77.5 isolated from freshwater.</title>
        <authorList>
            <person name="Le V."/>
            <person name="Ko S.-R."/>
            <person name="Ahn C.-Y."/>
            <person name="Oh H.-M."/>
        </authorList>
    </citation>
    <scope>NUCLEOTIDE SEQUENCE</scope>
    <source>
        <strain evidence="2">20NA77.5</strain>
    </source>
</reference>
<feature type="domain" description="Putative auto-transporter adhesin head GIN" evidence="1">
    <location>
        <begin position="74"/>
        <end position="256"/>
    </location>
</feature>
<accession>A0ABY9RGQ7</accession>
<dbReference type="Pfam" id="PF10988">
    <property type="entry name" value="DUF2807"/>
    <property type="match status" value="1"/>
</dbReference>
<dbReference type="PANTHER" id="PTHR39200:SF1">
    <property type="entry name" value="AUTO-TRANSPORTER ADHESIN HEAD GIN DOMAIN-CONTAINING PROTEIN-RELATED"/>
    <property type="match status" value="1"/>
</dbReference>
<dbReference type="Gene3D" id="2.160.20.120">
    <property type="match status" value="1"/>
</dbReference>
<sequence>MSHSFQPNIHSEYLHNFPKGEEMSFSDRFGIRRALVLSACIAIAAPASAEWLGNWGRAVEGSGKLVTQETKVKDFRAIAINVPAKVELKQGETEGVSIETDDNIQAMLEVVVEGNTLKIRTKEKNVYPKTRTFNVVIYCKKIDDIALDSSGRLSASKLNAGDLRLRLGGSGDVAIQDLRVDTLRVSIGGSGSFVAAGSASQIAGSIGGSGSMNMGKLMAKDVRVSIGGSGSVETWATDNLNVSIGGSGNVEYYGDPRVTKAIGGSGNVNRKGSAP</sequence>
<organism evidence="2 3">
    <name type="scientific">Undibacterium cyanobacteriorum</name>
    <dbReference type="NCBI Taxonomy" id="3073561"/>
    <lineage>
        <taxon>Bacteria</taxon>
        <taxon>Pseudomonadati</taxon>
        <taxon>Pseudomonadota</taxon>
        <taxon>Betaproteobacteria</taxon>
        <taxon>Burkholderiales</taxon>
        <taxon>Oxalobacteraceae</taxon>
        <taxon>Undibacterium</taxon>
    </lineage>
</organism>
<evidence type="ECO:0000313" key="2">
    <source>
        <dbReference type="EMBL" id="WMW80044.1"/>
    </source>
</evidence>
<evidence type="ECO:0000259" key="1">
    <source>
        <dbReference type="Pfam" id="PF10988"/>
    </source>
</evidence>